<comment type="similarity">
    <text evidence="1">Belongs to the peptidase M16 family.</text>
</comment>
<proteinExistence type="inferred from homology"/>
<dbReference type="InterPro" id="IPR011249">
    <property type="entry name" value="Metalloenz_LuxS/M16"/>
</dbReference>
<dbReference type="SUPFAM" id="SSF63411">
    <property type="entry name" value="LuxS/MPP-like metallohydrolase"/>
    <property type="match status" value="2"/>
</dbReference>
<evidence type="ECO:0000259" key="7">
    <source>
        <dbReference type="Pfam" id="PF00675"/>
    </source>
</evidence>
<evidence type="ECO:0000256" key="4">
    <source>
        <dbReference type="ARBA" id="ARBA00022801"/>
    </source>
</evidence>
<feature type="non-terminal residue" evidence="9">
    <location>
        <position position="519"/>
    </location>
</feature>
<dbReference type="InterPro" id="IPR007863">
    <property type="entry name" value="Peptidase_M16_C"/>
</dbReference>
<organism evidence="9">
    <name type="scientific">marine metagenome</name>
    <dbReference type="NCBI Taxonomy" id="408172"/>
    <lineage>
        <taxon>unclassified sequences</taxon>
        <taxon>metagenomes</taxon>
        <taxon>ecological metagenomes</taxon>
    </lineage>
</organism>
<dbReference type="InterPro" id="IPR050626">
    <property type="entry name" value="Peptidase_M16"/>
</dbReference>
<dbReference type="EMBL" id="UINC01033874">
    <property type="protein sequence ID" value="SVB23831.1"/>
    <property type="molecule type" value="Genomic_DNA"/>
</dbReference>
<evidence type="ECO:0000256" key="1">
    <source>
        <dbReference type="ARBA" id="ARBA00007261"/>
    </source>
</evidence>
<keyword evidence="3" id="KW-0479">Metal-binding</keyword>
<keyword evidence="6" id="KW-0482">Metalloprotease</keyword>
<name>A0A382CDR6_9ZZZZ</name>
<dbReference type="Pfam" id="PF05193">
    <property type="entry name" value="Peptidase_M16_C"/>
    <property type="match status" value="1"/>
</dbReference>
<keyword evidence="5" id="KW-0862">Zinc</keyword>
<sequence length="519" mass="58083">MRQYLRAAVAFLLPLIVVVSQPVIGQQTRPADPQEARTVALDAELPFDPDVRFGTFDNGLTYFIRSNKRPENRAELRLVVNAGSVLEDDAQLGMAHLLEHMAFNGTERFEKQELVEFMESIGMRLGPDVNAYTSFDETVYMLQVPMGDPEHISTAFQIMEDWTKAITLDGDEIDAERGVVIEEWRLGQGASARVNDKQFPIIFKGSRYAERLPIGTDESIQTASVDSIRRFYKDWYRPDLMAVIVIGDFDPDIIEDLVSLHFEGLPRATDPRPRILFEVPDQVGTDFAIATDPELPNTSVGVFYKMQLDSEGTVGDYRRSLVEELYNSILNARFAELTQQADPPISLGASGKGAMVRTKGMYQLFAGVAPSGIERGLDTLFSEAARVAQFGFTQTELDRTKVNMLRGTQRAYDDRANRSSSVFVNEYTRAYLEGEPFPGLEYEFELVQRFLPEITLSEVNAIGRDWIKDSNRVVLVSAPEIEDVFIPSEVELLAVIDAAGNKELTAYEDTVAGSELLPV</sequence>
<dbReference type="GO" id="GO:0004222">
    <property type="term" value="F:metalloendopeptidase activity"/>
    <property type="evidence" value="ECO:0007669"/>
    <property type="project" value="InterPro"/>
</dbReference>
<keyword evidence="2" id="KW-0645">Protease</keyword>
<dbReference type="GO" id="GO:0046872">
    <property type="term" value="F:metal ion binding"/>
    <property type="evidence" value="ECO:0007669"/>
    <property type="project" value="UniProtKB-KW"/>
</dbReference>
<dbReference type="InterPro" id="IPR011765">
    <property type="entry name" value="Pept_M16_N"/>
</dbReference>
<dbReference type="Gene3D" id="3.30.830.10">
    <property type="entry name" value="Metalloenzyme, LuxS/M16 peptidase-like"/>
    <property type="match status" value="2"/>
</dbReference>
<evidence type="ECO:0000256" key="5">
    <source>
        <dbReference type="ARBA" id="ARBA00022833"/>
    </source>
</evidence>
<evidence type="ECO:0000313" key="9">
    <source>
        <dbReference type="EMBL" id="SVB23831.1"/>
    </source>
</evidence>
<dbReference type="AlphaFoldDB" id="A0A382CDR6"/>
<feature type="domain" description="Peptidase M16 N-terminal" evidence="7">
    <location>
        <begin position="65"/>
        <end position="183"/>
    </location>
</feature>
<accession>A0A382CDR6</accession>
<dbReference type="InterPro" id="IPR001431">
    <property type="entry name" value="Pept_M16_Zn_BS"/>
</dbReference>
<evidence type="ECO:0008006" key="10">
    <source>
        <dbReference type="Google" id="ProtNLM"/>
    </source>
</evidence>
<gene>
    <name evidence="9" type="ORF">METZ01_LOCUS176685</name>
</gene>
<dbReference type="Pfam" id="PF00675">
    <property type="entry name" value="Peptidase_M16"/>
    <property type="match status" value="1"/>
</dbReference>
<dbReference type="PANTHER" id="PTHR43690">
    <property type="entry name" value="NARDILYSIN"/>
    <property type="match status" value="1"/>
</dbReference>
<evidence type="ECO:0000259" key="8">
    <source>
        <dbReference type="Pfam" id="PF05193"/>
    </source>
</evidence>
<protein>
    <recommendedName>
        <fullName evidence="10">Peptidase M16 N-terminal domain-containing protein</fullName>
    </recommendedName>
</protein>
<dbReference type="PANTHER" id="PTHR43690:SF34">
    <property type="entry name" value="ZINC PROTEASE PQQL-LIKE"/>
    <property type="match status" value="1"/>
</dbReference>
<evidence type="ECO:0000256" key="6">
    <source>
        <dbReference type="ARBA" id="ARBA00023049"/>
    </source>
</evidence>
<reference evidence="9" key="1">
    <citation type="submission" date="2018-05" db="EMBL/GenBank/DDBJ databases">
        <authorList>
            <person name="Lanie J.A."/>
            <person name="Ng W.-L."/>
            <person name="Kazmierczak K.M."/>
            <person name="Andrzejewski T.M."/>
            <person name="Davidsen T.M."/>
            <person name="Wayne K.J."/>
            <person name="Tettelin H."/>
            <person name="Glass J.I."/>
            <person name="Rusch D."/>
            <person name="Podicherti R."/>
            <person name="Tsui H.-C.T."/>
            <person name="Winkler M.E."/>
        </authorList>
    </citation>
    <scope>NUCLEOTIDE SEQUENCE</scope>
</reference>
<dbReference type="GO" id="GO:0006508">
    <property type="term" value="P:proteolysis"/>
    <property type="evidence" value="ECO:0007669"/>
    <property type="project" value="UniProtKB-KW"/>
</dbReference>
<evidence type="ECO:0000256" key="2">
    <source>
        <dbReference type="ARBA" id="ARBA00022670"/>
    </source>
</evidence>
<feature type="domain" description="Peptidase M16 C-terminal" evidence="8">
    <location>
        <begin position="224"/>
        <end position="401"/>
    </location>
</feature>
<keyword evidence="4" id="KW-0378">Hydrolase</keyword>
<dbReference type="PROSITE" id="PS00143">
    <property type="entry name" value="INSULINASE"/>
    <property type="match status" value="1"/>
</dbReference>
<evidence type="ECO:0000256" key="3">
    <source>
        <dbReference type="ARBA" id="ARBA00022723"/>
    </source>
</evidence>